<evidence type="ECO:0000313" key="2">
    <source>
        <dbReference type="Proteomes" id="UP001654496"/>
    </source>
</evidence>
<evidence type="ECO:0000313" key="1">
    <source>
        <dbReference type="EMBL" id="WKW85517.1"/>
    </source>
</evidence>
<dbReference type="Proteomes" id="UP001654496">
    <property type="component" value="Segment"/>
</dbReference>
<proteinExistence type="predicted"/>
<dbReference type="EMBL" id="OR159659">
    <property type="protein sequence ID" value="WKW85517.1"/>
    <property type="molecule type" value="Genomic_DNA"/>
</dbReference>
<sequence>MAKKPGPKKYVPREPIEAMKVEPPFKAVAEWCGGEIVKDGPRFAFISIAGRDGFRTHLRRGDYVVRVLPGGNDFVRWDAALFEKHNKEAQEQ</sequence>
<reference evidence="1" key="1">
    <citation type="submission" date="2023-06" db="EMBL/GenBank/DDBJ databases">
        <authorList>
            <person name="DeJong R.J."/>
            <person name="Yoon E."/>
            <person name="Radersma M."/>
            <person name="Veenstra M."/>
            <person name="Churu J."/>
            <person name="Moleakunnel K."/>
            <person name="Weaver G."/>
            <person name="Hill E."/>
            <person name="Janvier A."/>
            <person name="Harlow L."/>
            <person name="Kramer C."/>
            <person name="Seinen K."/>
            <person name="Chen A."/>
            <person name="Minasian M."/>
            <person name="Doorn S."/>
            <person name="Dole C."/>
            <person name="Ramsey F."/>
            <person name="Nieze J."/>
            <person name="Baker A."/>
            <person name="Swierenga S."/>
            <person name="White A."/>
            <person name="Howland A."/>
            <person name="Ko C."/>
            <person name="Russell D.A."/>
            <person name="Jacobs-Sera D."/>
            <person name="Hatfull G.F."/>
        </authorList>
    </citation>
    <scope>NUCLEOTIDE SEQUENCE</scope>
</reference>
<gene>
    <name evidence="1" type="primary">65</name>
    <name evidence="1" type="ORF">SEA_REYNAULD_65</name>
</gene>
<protein>
    <submittedName>
        <fullName evidence="1">Uncharacterized protein</fullName>
    </submittedName>
</protein>
<accession>A0ACD4UJJ5</accession>
<organism evidence="1 2">
    <name type="scientific">Rhodococcus phage Reynauld</name>
    <dbReference type="NCBI Taxonomy" id="3062845"/>
    <lineage>
        <taxon>Viruses</taxon>
        <taxon>Duplodnaviria</taxon>
        <taxon>Heunggongvirae</taxon>
        <taxon>Uroviricota</taxon>
        <taxon>Caudoviricetes</taxon>
        <taxon>Caudoviricetes incertae sedis</taxon>
        <taxon>Reynauldvirus</taxon>
        <taxon>Reynauldvirus reynauld</taxon>
    </lineage>
</organism>
<name>A0ACD4UJJ5_9CAUD</name>
<keyword evidence="2" id="KW-1185">Reference proteome</keyword>